<dbReference type="AlphaFoldDB" id="E6UXD1"/>
<dbReference type="KEGG" id="vpe:Varpa_4685"/>
<evidence type="ECO:0000313" key="2">
    <source>
        <dbReference type="EMBL" id="ADU38848.1"/>
    </source>
</evidence>
<gene>
    <name evidence="2" type="ordered locus">Varpa_4685</name>
</gene>
<evidence type="ECO:0000256" key="1">
    <source>
        <dbReference type="SAM" id="Phobius"/>
    </source>
</evidence>
<sequence>MKAKYIAAIFLQALAPLMLLGFSLVIAHSQGVDAQGAFAAAKSWFDLLVAFGCFGFPQSSILAINREGASPNWLFRASIFYSCVLIAFFGACSYFFQKNLSPNTALALSVGIGASSAVLVNIWRGVALTLEDGLHFHLITVLPTVSFLLIASIGVLGGASLKEDMALLYGVTAVVLVPAAYLVFPRKKLAQAKGTVPRIGPLITSGTEVFLQAISNVFQMFFCLWLLRKVFGLEQVGYFSLCLMLVNAFAFPLQALSPIILNKWSKHADNRALVSGARLGNLILIGLFFLMGLFSFGIPYAIEIFGSGKFVHAAPAMQVAVFILIPTLALRMDGLRLSATGNLRFNSILTIAKCTIFALSFFAVTLSAEEENGARAAMFCWLFAEVLAAAFCRLKVRAVLKKQVVS</sequence>
<accession>E6UXD1</accession>
<dbReference type="STRING" id="595537.Varpa_4685"/>
<evidence type="ECO:0000313" key="3">
    <source>
        <dbReference type="Proteomes" id="UP000008917"/>
    </source>
</evidence>
<feature type="transmembrane region" description="Helical" evidence="1">
    <location>
        <begin position="282"/>
        <end position="302"/>
    </location>
</feature>
<proteinExistence type="predicted"/>
<name>E6UXD1_VARPE</name>
<feature type="transmembrane region" description="Helical" evidence="1">
    <location>
        <begin position="135"/>
        <end position="159"/>
    </location>
</feature>
<feature type="transmembrane region" description="Helical" evidence="1">
    <location>
        <begin position="376"/>
        <end position="394"/>
    </location>
</feature>
<feature type="transmembrane region" description="Helical" evidence="1">
    <location>
        <begin position="343"/>
        <end position="364"/>
    </location>
</feature>
<protein>
    <recommendedName>
        <fullName evidence="4">Polysaccharide biosynthesis protein</fullName>
    </recommendedName>
</protein>
<feature type="transmembrane region" description="Helical" evidence="1">
    <location>
        <begin position="237"/>
        <end position="261"/>
    </location>
</feature>
<feature type="transmembrane region" description="Helical" evidence="1">
    <location>
        <begin position="209"/>
        <end position="231"/>
    </location>
</feature>
<evidence type="ECO:0008006" key="4">
    <source>
        <dbReference type="Google" id="ProtNLM"/>
    </source>
</evidence>
<dbReference type="Proteomes" id="UP000008917">
    <property type="component" value="Chromosome"/>
</dbReference>
<keyword evidence="1" id="KW-1133">Transmembrane helix</keyword>
<dbReference type="HOGENOM" id="CLU_677825_0_0_4"/>
<keyword evidence="1" id="KW-0472">Membrane</keyword>
<feature type="transmembrane region" description="Helical" evidence="1">
    <location>
        <begin position="102"/>
        <end position="123"/>
    </location>
</feature>
<keyword evidence="1" id="KW-0812">Transmembrane</keyword>
<dbReference type="EMBL" id="CP002417">
    <property type="protein sequence ID" value="ADU38848.1"/>
    <property type="molecule type" value="Genomic_DNA"/>
</dbReference>
<reference evidence="2 3" key="2">
    <citation type="journal article" date="2013" name="Genome Announc.">
        <title>Genome of the Root-Associated Plant Growth-Promoting Bacterium Variovorax paradoxus Strain EPS.</title>
        <authorList>
            <person name="Han J.I."/>
            <person name="Spain J.C."/>
            <person name="Leadbetter J.R."/>
            <person name="Ovchinnikova G."/>
            <person name="Goodwin L.A."/>
            <person name="Han C.S."/>
            <person name="Woyke T."/>
            <person name="Davenport K.W."/>
            <person name="Orwin P.M."/>
        </authorList>
    </citation>
    <scope>NUCLEOTIDE SEQUENCE [LARGE SCALE GENOMIC DNA]</scope>
    <source>
        <strain evidence="2 3">EPS</strain>
    </source>
</reference>
<feature type="transmembrane region" description="Helical" evidence="1">
    <location>
        <begin position="44"/>
        <end position="64"/>
    </location>
</feature>
<reference evidence="3" key="1">
    <citation type="submission" date="2010-12" db="EMBL/GenBank/DDBJ databases">
        <title>Complete sequence of Variovorax paradoxus EPS.</title>
        <authorList>
            <consortium name="US DOE Joint Genome Institute"/>
            <person name="Lucas S."/>
            <person name="Copeland A."/>
            <person name="Lapidus A."/>
            <person name="Cheng J.-F."/>
            <person name="Goodwin L."/>
            <person name="Pitluck S."/>
            <person name="Teshima H."/>
            <person name="Detter J.C."/>
            <person name="Han C."/>
            <person name="Tapia R."/>
            <person name="Land M."/>
            <person name="Hauser L."/>
            <person name="Kyrpides N."/>
            <person name="Ivanova N."/>
            <person name="Ovchinnikova G."/>
            <person name="Orwin P."/>
            <person name="Han J.-I.G."/>
            <person name="Woyke T."/>
        </authorList>
    </citation>
    <scope>NUCLEOTIDE SEQUENCE [LARGE SCALE GENOMIC DNA]</scope>
    <source>
        <strain evidence="3">EPS</strain>
    </source>
</reference>
<dbReference type="RefSeq" id="WP_013543057.1">
    <property type="nucleotide sequence ID" value="NC_014931.1"/>
</dbReference>
<feature type="transmembrane region" description="Helical" evidence="1">
    <location>
        <begin position="73"/>
        <end position="96"/>
    </location>
</feature>
<organism evidence="2 3">
    <name type="scientific">Variovorax paradoxus (strain EPS)</name>
    <dbReference type="NCBI Taxonomy" id="595537"/>
    <lineage>
        <taxon>Bacteria</taxon>
        <taxon>Pseudomonadati</taxon>
        <taxon>Pseudomonadota</taxon>
        <taxon>Betaproteobacteria</taxon>
        <taxon>Burkholderiales</taxon>
        <taxon>Comamonadaceae</taxon>
        <taxon>Variovorax</taxon>
    </lineage>
</organism>
<feature type="transmembrane region" description="Helical" evidence="1">
    <location>
        <begin position="165"/>
        <end position="184"/>
    </location>
</feature>
<feature type="transmembrane region" description="Helical" evidence="1">
    <location>
        <begin position="314"/>
        <end position="331"/>
    </location>
</feature>